<dbReference type="AlphaFoldDB" id="A0AAN7E6J2"/>
<dbReference type="EMBL" id="JAXUIC010000011">
    <property type="protein sequence ID" value="KAK4564007.1"/>
    <property type="molecule type" value="Genomic_DNA"/>
</dbReference>
<dbReference type="Pfam" id="PF00656">
    <property type="entry name" value="Peptidase_C14"/>
    <property type="match status" value="1"/>
</dbReference>
<accession>A0AAN7E6J2</accession>
<organism evidence="3 4">
    <name type="scientific">Quercus rubra</name>
    <name type="common">Northern red oak</name>
    <name type="synonym">Quercus borealis</name>
    <dbReference type="NCBI Taxonomy" id="3512"/>
    <lineage>
        <taxon>Eukaryota</taxon>
        <taxon>Viridiplantae</taxon>
        <taxon>Streptophyta</taxon>
        <taxon>Embryophyta</taxon>
        <taxon>Tracheophyta</taxon>
        <taxon>Spermatophyta</taxon>
        <taxon>Magnoliopsida</taxon>
        <taxon>eudicotyledons</taxon>
        <taxon>Gunneridae</taxon>
        <taxon>Pentapetalae</taxon>
        <taxon>rosids</taxon>
        <taxon>fabids</taxon>
        <taxon>Fagales</taxon>
        <taxon>Fagaceae</taxon>
        <taxon>Quercus</taxon>
    </lineage>
</organism>
<dbReference type="Proteomes" id="UP001324115">
    <property type="component" value="Unassembled WGS sequence"/>
</dbReference>
<dbReference type="GO" id="GO:0004197">
    <property type="term" value="F:cysteine-type endopeptidase activity"/>
    <property type="evidence" value="ECO:0007669"/>
    <property type="project" value="InterPro"/>
</dbReference>
<reference evidence="3 4" key="1">
    <citation type="journal article" date="2023" name="G3 (Bethesda)">
        <title>A haplotype-resolved chromosome-scale genome for Quercus rubra L. provides insights into the genetics of adaptive traits for red oak species.</title>
        <authorList>
            <person name="Kapoor B."/>
            <person name="Jenkins J."/>
            <person name="Schmutz J."/>
            <person name="Zhebentyayeva T."/>
            <person name="Kuelheim C."/>
            <person name="Coggeshall M."/>
            <person name="Heim C."/>
            <person name="Lasky J.R."/>
            <person name="Leites L."/>
            <person name="Islam-Faridi N."/>
            <person name="Romero-Severson J."/>
            <person name="DeLeo V.L."/>
            <person name="Lucas S.M."/>
            <person name="Lazic D."/>
            <person name="Gailing O."/>
            <person name="Carlson J."/>
            <person name="Staton M."/>
        </authorList>
    </citation>
    <scope>NUCLEOTIDE SEQUENCE [LARGE SCALE GENOMIC DNA]</scope>
    <source>
        <strain evidence="3">Pseudo-F2</strain>
    </source>
</reference>
<feature type="domain" description="Peptidase C14 caspase" evidence="2">
    <location>
        <begin position="64"/>
        <end position="300"/>
    </location>
</feature>
<dbReference type="GO" id="GO:0006508">
    <property type="term" value="P:proteolysis"/>
    <property type="evidence" value="ECO:0007669"/>
    <property type="project" value="InterPro"/>
</dbReference>
<protein>
    <recommendedName>
        <fullName evidence="2">Peptidase C14 caspase domain-containing protein</fullName>
    </recommendedName>
</protein>
<comment type="similarity">
    <text evidence="1">Belongs to the peptidase C14B family.</text>
</comment>
<dbReference type="SUPFAM" id="SSF52129">
    <property type="entry name" value="Caspase-like"/>
    <property type="match status" value="1"/>
</dbReference>
<keyword evidence="4" id="KW-1185">Reference proteome</keyword>
<proteinExistence type="inferred from homology"/>
<dbReference type="InterPro" id="IPR029030">
    <property type="entry name" value="Caspase-like_dom_sf"/>
</dbReference>
<comment type="caution">
    <text evidence="3">The sequence shown here is derived from an EMBL/GenBank/DDBJ whole genome shotgun (WGS) entry which is preliminary data.</text>
</comment>
<evidence type="ECO:0000256" key="1">
    <source>
        <dbReference type="ARBA" id="ARBA00009005"/>
    </source>
</evidence>
<name>A0AAN7E6J2_QUERU</name>
<dbReference type="GO" id="GO:0005737">
    <property type="term" value="C:cytoplasm"/>
    <property type="evidence" value="ECO:0007669"/>
    <property type="project" value="TreeGrafter"/>
</dbReference>
<dbReference type="Gene3D" id="3.40.50.12660">
    <property type="match status" value="1"/>
</dbReference>
<evidence type="ECO:0000313" key="4">
    <source>
        <dbReference type="Proteomes" id="UP001324115"/>
    </source>
</evidence>
<sequence length="379" mass="43504">MEVSPSLSSGGQSGDNQERHHRFSQIFRKFAQRFKHFSSSNESTNVYSMNVKPSGTGSAETHPRKRALLCGVTYNKKKYMLKGTVNDVKSMREFLISQYGYPEECIRVLTEDEKEDIFSPTKKNIQESLKWLVEGSESGDSLVFYFSGHGLRQPDFNNDERDGFDETICPVDFMQEGMILDNEINSTIVWPLKQGVTLHAIVDACHSGTILDLEYIYNPEIKKWEDNSAPSKARKSTSGGIAICLSACDDDKMAADTTAFTGKAMAGAMTYLMIETIKKDPEITYGHLLERMREMVDQFNDKSCLGKFLPTVFYHRKIQECRMLCYHRRKRLRFTRRNFCCKSYALEGCKSRRNLCRKSCAEREVRIKPSCNCKDKCYF</sequence>
<gene>
    <name evidence="3" type="ORF">RGQ29_006201</name>
</gene>
<dbReference type="InterPro" id="IPR011600">
    <property type="entry name" value="Pept_C14_caspase"/>
</dbReference>
<dbReference type="PANTHER" id="PTHR48104">
    <property type="entry name" value="METACASPASE-4"/>
    <property type="match status" value="1"/>
</dbReference>
<evidence type="ECO:0000313" key="3">
    <source>
        <dbReference type="EMBL" id="KAK4564007.1"/>
    </source>
</evidence>
<dbReference type="InterPro" id="IPR050452">
    <property type="entry name" value="Metacaspase"/>
</dbReference>
<dbReference type="PANTHER" id="PTHR48104:SF2">
    <property type="entry name" value="METACASPASE-1-LIKE ISOFORM X1"/>
    <property type="match status" value="1"/>
</dbReference>
<evidence type="ECO:0000259" key="2">
    <source>
        <dbReference type="Pfam" id="PF00656"/>
    </source>
</evidence>